<sequence length="374" mass="40490">MARSVVVFGEDWGGHPSSTQHLFRRLGEDRDVVWVNSLGLRRPTLTRRDIVRAVTKIQKAVVGGPQTKKVIAKPSRLTTIDPRAISWPGNRLAAAVTRLAVGAQVRTALAQRRLHKPVLWASLPSAVSVLDACGGGPVIYYCGDDFSALAGVDHTPVRLLESQLVARADVVIAASDELASRFPRGKTLTLPHGVDFELFSEAAPRASDLPVGRPIAGFYGSVAEWLDIDMIAQAARALPGWDFVIIGNIETDVGPLLGLPNVRLLGPRPHAELPRYVQHWTVSLLPFRDTAQIRACNPLKLREYLAAGTPVVSTDFPALTPYKHLVAVGDPASFGSVIRQAADDPSFHQARKLAVATESWSARAKIVADLMESL</sequence>
<organism evidence="1 2">
    <name type="scientific">Methylocystis echinoides</name>
    <dbReference type="NCBI Taxonomy" id="29468"/>
    <lineage>
        <taxon>Bacteria</taxon>
        <taxon>Pseudomonadati</taxon>
        <taxon>Pseudomonadota</taxon>
        <taxon>Alphaproteobacteria</taxon>
        <taxon>Hyphomicrobiales</taxon>
        <taxon>Methylocystaceae</taxon>
        <taxon>Methylocystis</taxon>
    </lineage>
</organism>
<dbReference type="PANTHER" id="PTHR12526">
    <property type="entry name" value="GLYCOSYLTRANSFERASE"/>
    <property type="match status" value="1"/>
</dbReference>
<name>A0A9W6GXZ1_9HYPH</name>
<dbReference type="SUPFAM" id="SSF53756">
    <property type="entry name" value="UDP-Glycosyltransferase/glycogen phosphorylase"/>
    <property type="match status" value="1"/>
</dbReference>
<evidence type="ECO:0000313" key="2">
    <source>
        <dbReference type="Proteomes" id="UP001144323"/>
    </source>
</evidence>
<dbReference type="Proteomes" id="UP001144323">
    <property type="component" value="Unassembled WGS sequence"/>
</dbReference>
<dbReference type="Gene3D" id="3.40.50.2000">
    <property type="entry name" value="Glycogen Phosphorylase B"/>
    <property type="match status" value="1"/>
</dbReference>
<dbReference type="GO" id="GO:0016740">
    <property type="term" value="F:transferase activity"/>
    <property type="evidence" value="ECO:0007669"/>
    <property type="project" value="UniProtKB-KW"/>
</dbReference>
<dbReference type="AlphaFoldDB" id="A0A9W6GXZ1"/>
<dbReference type="Pfam" id="PF13692">
    <property type="entry name" value="Glyco_trans_1_4"/>
    <property type="match status" value="1"/>
</dbReference>
<gene>
    <name evidence="1" type="primary">sypN</name>
    <name evidence="1" type="ORF">LMG27198_39160</name>
</gene>
<evidence type="ECO:0000313" key="1">
    <source>
        <dbReference type="EMBL" id="GLI94924.1"/>
    </source>
</evidence>
<comment type="caution">
    <text evidence="1">The sequence shown here is derived from an EMBL/GenBank/DDBJ whole genome shotgun (WGS) entry which is preliminary data.</text>
</comment>
<keyword evidence="1" id="KW-0808">Transferase</keyword>
<keyword evidence="2" id="KW-1185">Reference proteome</keyword>
<protein>
    <submittedName>
        <fullName evidence="1">Glycosyl transferase</fullName>
    </submittedName>
</protein>
<accession>A0A9W6GXZ1</accession>
<reference evidence="1" key="1">
    <citation type="journal article" date="2023" name="Int. J. Syst. Evol. Microbiol.">
        <title>Methylocystis iwaonis sp. nov., a type II methane-oxidizing bacterium from surface soil of a rice paddy field in Japan, and emended description of the genus Methylocystis (ex Whittenbury et al. 1970) Bowman et al. 1993.</title>
        <authorList>
            <person name="Kaise H."/>
            <person name="Sawadogo J.B."/>
            <person name="Alam M.S."/>
            <person name="Ueno C."/>
            <person name="Dianou D."/>
            <person name="Shinjo R."/>
            <person name="Asakawa S."/>
        </authorList>
    </citation>
    <scope>NUCLEOTIDE SEQUENCE</scope>
    <source>
        <strain evidence="1">LMG27198</strain>
    </source>
</reference>
<dbReference type="EMBL" id="BSEC01000001">
    <property type="protein sequence ID" value="GLI94924.1"/>
    <property type="molecule type" value="Genomic_DNA"/>
</dbReference>
<proteinExistence type="predicted"/>
<dbReference type="RefSeq" id="WP_281805214.1">
    <property type="nucleotide sequence ID" value="NZ_BSEC01000001.1"/>
</dbReference>